<keyword evidence="1" id="KW-0175">Coiled coil</keyword>
<proteinExistence type="predicted"/>
<comment type="caution">
    <text evidence="2">The sequence shown here is derived from an EMBL/GenBank/DDBJ whole genome shotgun (WGS) entry which is preliminary data.</text>
</comment>
<dbReference type="EMBL" id="BDIP01000389">
    <property type="protein sequence ID" value="GCA62261.1"/>
    <property type="molecule type" value="Genomic_DNA"/>
</dbReference>
<gene>
    <name evidence="2" type="ORF">KIPB_002380</name>
</gene>
<evidence type="ECO:0000313" key="2">
    <source>
        <dbReference type="EMBL" id="GCA62261.1"/>
    </source>
</evidence>
<evidence type="ECO:0000313" key="3">
    <source>
        <dbReference type="Proteomes" id="UP000265618"/>
    </source>
</evidence>
<protein>
    <submittedName>
        <fullName evidence="2">Uncharacterized protein</fullName>
    </submittedName>
</protein>
<sequence length="228" mass="26202">MPGATSVVVAPSPATSYAVVCIKDGDTPNTERVLRLTETHLQHVKANGKVSKSFHLSSVLRARVEEEHFEIDILVNKDEYRTFKYRTTESRPDMHELVIDLCTRLRVLPGVDKEELEDWMEPVHYSLFSRISGSDICETDPKLYVKRYRQLDLVFRHMEPEDLNKLQESLDVLEASKSLKEMEQDINAVSEEQLLAELEVETEEDLERVRAECAAFEAEMLAELETDC</sequence>
<feature type="coiled-coil region" evidence="1">
    <location>
        <begin position="163"/>
        <end position="219"/>
    </location>
</feature>
<dbReference type="AlphaFoldDB" id="A0A391NJB8"/>
<name>A0A391NJB8_9EUKA</name>
<accession>A0A391NJB8</accession>
<dbReference type="Proteomes" id="UP000265618">
    <property type="component" value="Unassembled WGS sequence"/>
</dbReference>
<organism evidence="2 3">
    <name type="scientific">Kipferlia bialata</name>
    <dbReference type="NCBI Taxonomy" id="797122"/>
    <lineage>
        <taxon>Eukaryota</taxon>
        <taxon>Metamonada</taxon>
        <taxon>Carpediemonas-like organisms</taxon>
        <taxon>Kipferlia</taxon>
    </lineage>
</organism>
<reference evidence="2 3" key="1">
    <citation type="journal article" date="2018" name="PLoS ONE">
        <title>The draft genome of Kipferlia bialata reveals reductive genome evolution in fornicate parasites.</title>
        <authorList>
            <person name="Tanifuji G."/>
            <person name="Takabayashi S."/>
            <person name="Kume K."/>
            <person name="Takagi M."/>
            <person name="Nakayama T."/>
            <person name="Kamikawa R."/>
            <person name="Inagaki Y."/>
            <person name="Hashimoto T."/>
        </authorList>
    </citation>
    <scope>NUCLEOTIDE SEQUENCE [LARGE SCALE GENOMIC DNA]</scope>
    <source>
        <strain evidence="2">NY0173</strain>
    </source>
</reference>
<evidence type="ECO:0000256" key="1">
    <source>
        <dbReference type="SAM" id="Coils"/>
    </source>
</evidence>
<keyword evidence="3" id="KW-1185">Reference proteome</keyword>